<proteinExistence type="predicted"/>
<evidence type="ECO:0000313" key="2">
    <source>
        <dbReference type="Proteomes" id="UP000596742"/>
    </source>
</evidence>
<name>A0A8B6BPY6_MYTGA</name>
<comment type="caution">
    <text evidence="1">The sequence shown here is derived from an EMBL/GenBank/DDBJ whole genome shotgun (WGS) entry which is preliminary data.</text>
</comment>
<evidence type="ECO:0000313" key="1">
    <source>
        <dbReference type="EMBL" id="VDH93930.1"/>
    </source>
</evidence>
<gene>
    <name evidence="1" type="ORF">MGAL_10B051164</name>
</gene>
<organism evidence="1 2">
    <name type="scientific">Mytilus galloprovincialis</name>
    <name type="common">Mediterranean mussel</name>
    <dbReference type="NCBI Taxonomy" id="29158"/>
    <lineage>
        <taxon>Eukaryota</taxon>
        <taxon>Metazoa</taxon>
        <taxon>Spiralia</taxon>
        <taxon>Lophotrochozoa</taxon>
        <taxon>Mollusca</taxon>
        <taxon>Bivalvia</taxon>
        <taxon>Autobranchia</taxon>
        <taxon>Pteriomorphia</taxon>
        <taxon>Mytilida</taxon>
        <taxon>Mytiloidea</taxon>
        <taxon>Mytilidae</taxon>
        <taxon>Mytilinae</taxon>
        <taxon>Mytilus</taxon>
    </lineage>
</organism>
<dbReference type="EMBL" id="UYJE01000516">
    <property type="protein sequence ID" value="VDH93930.1"/>
    <property type="molecule type" value="Genomic_DNA"/>
</dbReference>
<dbReference type="AlphaFoldDB" id="A0A8B6BPY6"/>
<accession>A0A8B6BPY6</accession>
<dbReference type="OrthoDB" id="5415592at2759"/>
<sequence length="114" mass="13288">MEWTISNLHFNNDYVFAWKDDIPTKLGGICGGSHGCQDEEICLRESEYDSSCVPYYQCLNGDPSITYCRHWSSRGGCDENNIDTYVGSAWWGHGSWLYMAYHCKRECRFCLERF</sequence>
<protein>
    <submittedName>
        <fullName evidence="1">Uncharacterized protein</fullName>
    </submittedName>
</protein>
<dbReference type="Proteomes" id="UP000596742">
    <property type="component" value="Unassembled WGS sequence"/>
</dbReference>
<reference evidence="1" key="1">
    <citation type="submission" date="2018-11" db="EMBL/GenBank/DDBJ databases">
        <authorList>
            <person name="Alioto T."/>
            <person name="Alioto T."/>
        </authorList>
    </citation>
    <scope>NUCLEOTIDE SEQUENCE</scope>
</reference>
<keyword evidence="2" id="KW-1185">Reference proteome</keyword>